<dbReference type="PANTHER" id="PTHR33217">
    <property type="entry name" value="TRANSPOSASE FOR INSERTION SEQUENCE ELEMENT IS1081"/>
    <property type="match status" value="1"/>
</dbReference>
<dbReference type="GO" id="GO:0006313">
    <property type="term" value="P:DNA transposition"/>
    <property type="evidence" value="ECO:0007669"/>
    <property type="project" value="UniProtKB-UniRule"/>
</dbReference>
<evidence type="ECO:0000256" key="3">
    <source>
        <dbReference type="ARBA" id="ARBA00022578"/>
    </source>
</evidence>
<evidence type="ECO:0000256" key="5">
    <source>
        <dbReference type="ARBA" id="ARBA00023172"/>
    </source>
</evidence>
<dbReference type="GO" id="GO:0004803">
    <property type="term" value="F:transposase activity"/>
    <property type="evidence" value="ECO:0007669"/>
    <property type="project" value="UniProtKB-UniRule"/>
</dbReference>
<evidence type="ECO:0000256" key="4">
    <source>
        <dbReference type="ARBA" id="ARBA00023125"/>
    </source>
</evidence>
<name>A0AB39RUJ2_9ACTN</name>
<accession>A0AB39RUJ2</accession>
<dbReference type="Pfam" id="PF00872">
    <property type="entry name" value="Transposase_mut"/>
    <property type="match status" value="1"/>
</dbReference>
<evidence type="ECO:0000256" key="7">
    <source>
        <dbReference type="SAM" id="MobiDB-lite"/>
    </source>
</evidence>
<dbReference type="RefSeq" id="WP_369254158.1">
    <property type="nucleotide sequence ID" value="NZ_CP163440.1"/>
</dbReference>
<proteinExistence type="inferred from homology"/>
<dbReference type="AlphaFoldDB" id="A0AB39RUJ2"/>
<dbReference type="EMBL" id="CP163440">
    <property type="protein sequence ID" value="XDQ59580.1"/>
    <property type="molecule type" value="Genomic_DNA"/>
</dbReference>
<keyword evidence="3 6" id="KW-0815">Transposition</keyword>
<evidence type="ECO:0000256" key="1">
    <source>
        <dbReference type="ARBA" id="ARBA00002190"/>
    </source>
</evidence>
<dbReference type="PANTHER" id="PTHR33217:SF9">
    <property type="entry name" value="MUTATOR FAMILY TRANSPOSASE"/>
    <property type="match status" value="1"/>
</dbReference>
<comment type="similarity">
    <text evidence="2 6">Belongs to the transposase mutator family.</text>
</comment>
<reference evidence="8" key="1">
    <citation type="submission" date="2024-07" db="EMBL/GenBank/DDBJ databases">
        <authorList>
            <person name="Yu S.T."/>
        </authorList>
    </citation>
    <scope>NUCLEOTIDE SEQUENCE</scope>
    <source>
        <strain evidence="8">R35</strain>
    </source>
</reference>
<feature type="region of interest" description="Disordered" evidence="7">
    <location>
        <begin position="1"/>
        <end position="34"/>
    </location>
</feature>
<dbReference type="InterPro" id="IPR001207">
    <property type="entry name" value="Transposase_mutator"/>
</dbReference>
<keyword evidence="6" id="KW-0814">Transposable element</keyword>
<keyword evidence="4 6" id="KW-0238">DNA-binding</keyword>
<gene>
    <name evidence="8" type="ORF">AB5J50_01515</name>
</gene>
<dbReference type="PROSITE" id="PS01007">
    <property type="entry name" value="TRANSPOSASE_MUTATOR"/>
    <property type="match status" value="1"/>
</dbReference>
<keyword evidence="5 6" id="KW-0233">DNA recombination</keyword>
<evidence type="ECO:0000313" key="8">
    <source>
        <dbReference type="EMBL" id="XDQ59580.1"/>
    </source>
</evidence>
<evidence type="ECO:0000256" key="2">
    <source>
        <dbReference type="ARBA" id="ARBA00010961"/>
    </source>
</evidence>
<evidence type="ECO:0000256" key="6">
    <source>
        <dbReference type="RuleBase" id="RU365089"/>
    </source>
</evidence>
<sequence length="437" mass="48233">MIDRLVSSRPALPRGPGRHARAQLNDDGTTPNGSSLIDEIVRQGARRMLAAALEAEVNAYIAELADQRDEQGHRLVVRNGYHQPRTVTTAAGAVEVNAPRVNDKRIDETTGERKRFSSAILPPWCRKSPKISEVLPLLYLHGLSSGDFVPALEQFLGSAAGLSPATVTRLTQQWQADHAAFGERDLSATDYVYVWADAIHLRIRLREVKSCVLVLMGVRTDGSKELVAMSDGYRESADSWADLLRDCARRGMRAPVLAVGDGAIGFWNALREVFPEARHQRCWVHKIANTLDALPKSAQPGAKKALQEIYNAEDKQHALKAVTAFEKTYGAKWPKAVKKITDDVDELLAFYAFPAEHWIHLRTTNPIESTFATLRLRTKVTKGAGSPAAALAMVFKLVESAQQRWRAVNAPHLVALVRAGARFERGQLVERPKAHAA</sequence>
<organism evidence="8">
    <name type="scientific">Streptomyces sp. R35</name>
    <dbReference type="NCBI Taxonomy" id="3238630"/>
    <lineage>
        <taxon>Bacteria</taxon>
        <taxon>Bacillati</taxon>
        <taxon>Actinomycetota</taxon>
        <taxon>Actinomycetes</taxon>
        <taxon>Kitasatosporales</taxon>
        <taxon>Streptomycetaceae</taxon>
        <taxon>Streptomyces</taxon>
    </lineage>
</organism>
<comment type="function">
    <text evidence="1 6">Required for the transposition of the insertion element.</text>
</comment>
<protein>
    <recommendedName>
        <fullName evidence="6">Mutator family transposase</fullName>
    </recommendedName>
</protein>
<dbReference type="NCBIfam" id="NF033543">
    <property type="entry name" value="transpos_IS256"/>
    <property type="match status" value="1"/>
</dbReference>
<dbReference type="GO" id="GO:0003677">
    <property type="term" value="F:DNA binding"/>
    <property type="evidence" value="ECO:0007669"/>
    <property type="project" value="UniProtKB-UniRule"/>
</dbReference>